<feature type="transmembrane region" description="Helical" evidence="1">
    <location>
        <begin position="12"/>
        <end position="32"/>
    </location>
</feature>
<dbReference type="Pfam" id="PF18926">
    <property type="entry name" value="DUF5676"/>
    <property type="match status" value="1"/>
</dbReference>
<name>A0A1G2I7P1_9BACT</name>
<accession>A0A1G2I7P1</accession>
<keyword evidence="1" id="KW-0812">Transmembrane</keyword>
<dbReference type="EMBL" id="MHOV01000003">
    <property type="protein sequence ID" value="OGZ70739.1"/>
    <property type="molecule type" value="Genomic_DNA"/>
</dbReference>
<evidence type="ECO:0000256" key="1">
    <source>
        <dbReference type="SAM" id="Phobius"/>
    </source>
</evidence>
<dbReference type="InterPro" id="IPR044020">
    <property type="entry name" value="DUF5676"/>
</dbReference>
<proteinExistence type="predicted"/>
<comment type="caution">
    <text evidence="2">The sequence shown here is derived from an EMBL/GenBank/DDBJ whole genome shotgun (WGS) entry which is preliminary data.</text>
</comment>
<dbReference type="AlphaFoldDB" id="A0A1G2I7P1"/>
<protein>
    <submittedName>
        <fullName evidence="2">Uncharacterized protein</fullName>
    </submittedName>
</protein>
<reference evidence="2 3" key="1">
    <citation type="journal article" date="2016" name="Nat. Commun.">
        <title>Thousands of microbial genomes shed light on interconnected biogeochemical processes in an aquifer system.</title>
        <authorList>
            <person name="Anantharaman K."/>
            <person name="Brown C.T."/>
            <person name="Hug L.A."/>
            <person name="Sharon I."/>
            <person name="Castelle C.J."/>
            <person name="Probst A.J."/>
            <person name="Thomas B.C."/>
            <person name="Singh A."/>
            <person name="Wilkins M.J."/>
            <person name="Karaoz U."/>
            <person name="Brodie E.L."/>
            <person name="Williams K.H."/>
            <person name="Hubbard S.S."/>
            <person name="Banfield J.F."/>
        </authorList>
    </citation>
    <scope>NUCLEOTIDE SEQUENCE [LARGE SCALE GENOMIC DNA]</scope>
</reference>
<feature type="transmembrane region" description="Helical" evidence="1">
    <location>
        <begin position="52"/>
        <end position="79"/>
    </location>
</feature>
<organism evidence="2 3">
    <name type="scientific">Candidatus Staskawiczbacteria bacterium RIFCSPHIGHO2_12_FULL_38_11</name>
    <dbReference type="NCBI Taxonomy" id="1802209"/>
    <lineage>
        <taxon>Bacteria</taxon>
        <taxon>Candidatus Staskawicziibacteriota</taxon>
    </lineage>
</organism>
<evidence type="ECO:0000313" key="2">
    <source>
        <dbReference type="EMBL" id="OGZ70739.1"/>
    </source>
</evidence>
<keyword evidence="1" id="KW-0472">Membrane</keyword>
<evidence type="ECO:0000313" key="3">
    <source>
        <dbReference type="Proteomes" id="UP000179214"/>
    </source>
</evidence>
<keyword evidence="1" id="KW-1133">Transmembrane helix</keyword>
<dbReference type="Proteomes" id="UP000179214">
    <property type="component" value="Unassembled WGS sequence"/>
</dbReference>
<sequence length="84" mass="9728">MINIKHLLKVTSAWTSIIYVVCYAGVAMYSPIRVMTMRYAMHMDFTFTSGYFGLGYFISGLIIWNVIALLSVWLFAWLFNTIKD</sequence>
<gene>
    <name evidence="2" type="ORF">A3F47_00460</name>
</gene>